<dbReference type="AlphaFoldDB" id="A0A072P365"/>
<dbReference type="GeneID" id="25284850"/>
<evidence type="ECO:0000313" key="2">
    <source>
        <dbReference type="Proteomes" id="UP000027920"/>
    </source>
</evidence>
<proteinExistence type="predicted"/>
<gene>
    <name evidence="1" type="ORF">A1O9_09942</name>
</gene>
<dbReference type="VEuPathDB" id="FungiDB:A1O9_09942"/>
<name>A0A072P365_9EURO</name>
<protein>
    <submittedName>
        <fullName evidence="1">Uncharacterized protein</fullName>
    </submittedName>
</protein>
<keyword evidence="2" id="KW-1185">Reference proteome</keyword>
<dbReference type="Proteomes" id="UP000027920">
    <property type="component" value="Unassembled WGS sequence"/>
</dbReference>
<dbReference type="InterPro" id="IPR012338">
    <property type="entry name" value="Beta-lactam/transpept-like"/>
</dbReference>
<sequence>MLALLNGGTHPGTGKRILRPETVRSYVFKDFIPMLEHRLMGLADAPRAFHQEPQMQGMLDIHFEIPCPLEAGSWAGLGNLYYWIDANKGIAEIIGTSRSISGCSSVRSAGDKAGEVQPSRKIKVYQETVTVYS</sequence>
<dbReference type="OrthoDB" id="428260at2759"/>
<reference evidence="1 2" key="1">
    <citation type="submission" date="2013-03" db="EMBL/GenBank/DDBJ databases">
        <title>The Genome Sequence of Exophiala aquamarina CBS 119918.</title>
        <authorList>
            <consortium name="The Broad Institute Genomics Platform"/>
            <person name="Cuomo C."/>
            <person name="de Hoog S."/>
            <person name="Gorbushina A."/>
            <person name="Walker B."/>
            <person name="Young S.K."/>
            <person name="Zeng Q."/>
            <person name="Gargeya S."/>
            <person name="Fitzgerald M."/>
            <person name="Haas B."/>
            <person name="Abouelleil A."/>
            <person name="Allen A.W."/>
            <person name="Alvarado L."/>
            <person name="Arachchi H.M."/>
            <person name="Berlin A.M."/>
            <person name="Chapman S.B."/>
            <person name="Gainer-Dewar J."/>
            <person name="Goldberg J."/>
            <person name="Griggs A."/>
            <person name="Gujja S."/>
            <person name="Hansen M."/>
            <person name="Howarth C."/>
            <person name="Imamovic A."/>
            <person name="Ireland A."/>
            <person name="Larimer J."/>
            <person name="McCowan C."/>
            <person name="Murphy C."/>
            <person name="Pearson M."/>
            <person name="Poon T.W."/>
            <person name="Priest M."/>
            <person name="Roberts A."/>
            <person name="Saif S."/>
            <person name="Shea T."/>
            <person name="Sisk P."/>
            <person name="Sykes S."/>
            <person name="Wortman J."/>
            <person name="Nusbaum C."/>
            <person name="Birren B."/>
        </authorList>
    </citation>
    <scope>NUCLEOTIDE SEQUENCE [LARGE SCALE GENOMIC DNA]</scope>
    <source>
        <strain evidence="1 2">CBS 119918</strain>
    </source>
</reference>
<dbReference type="Gene3D" id="3.40.710.10">
    <property type="entry name" value="DD-peptidase/beta-lactamase superfamily"/>
    <property type="match status" value="1"/>
</dbReference>
<dbReference type="EMBL" id="AMGV01000011">
    <property type="protein sequence ID" value="KEF54147.1"/>
    <property type="molecule type" value="Genomic_DNA"/>
</dbReference>
<dbReference type="STRING" id="1182545.A0A072P365"/>
<organism evidence="1 2">
    <name type="scientific">Exophiala aquamarina CBS 119918</name>
    <dbReference type="NCBI Taxonomy" id="1182545"/>
    <lineage>
        <taxon>Eukaryota</taxon>
        <taxon>Fungi</taxon>
        <taxon>Dikarya</taxon>
        <taxon>Ascomycota</taxon>
        <taxon>Pezizomycotina</taxon>
        <taxon>Eurotiomycetes</taxon>
        <taxon>Chaetothyriomycetidae</taxon>
        <taxon>Chaetothyriales</taxon>
        <taxon>Herpotrichiellaceae</taxon>
        <taxon>Exophiala</taxon>
    </lineage>
</organism>
<dbReference type="HOGENOM" id="CLU_1906742_0_0_1"/>
<accession>A0A072P365</accession>
<dbReference type="RefSeq" id="XP_013256737.1">
    <property type="nucleotide sequence ID" value="XM_013401283.1"/>
</dbReference>
<comment type="caution">
    <text evidence="1">The sequence shown here is derived from an EMBL/GenBank/DDBJ whole genome shotgun (WGS) entry which is preliminary data.</text>
</comment>
<evidence type="ECO:0000313" key="1">
    <source>
        <dbReference type="EMBL" id="KEF54147.1"/>
    </source>
</evidence>